<feature type="transmembrane region" description="Helical" evidence="7">
    <location>
        <begin position="303"/>
        <end position="323"/>
    </location>
</feature>
<dbReference type="Proteomes" id="UP000694382">
    <property type="component" value="Unassembled WGS sequence"/>
</dbReference>
<feature type="transmembrane region" description="Helical" evidence="7">
    <location>
        <begin position="189"/>
        <end position="207"/>
    </location>
</feature>
<reference evidence="9" key="2">
    <citation type="submission" date="2025-09" db="UniProtKB">
        <authorList>
            <consortium name="Ensembl"/>
        </authorList>
    </citation>
    <scope>IDENTIFICATION</scope>
</reference>
<dbReference type="Ensembl" id="ENSCPVT00000017731.2">
    <property type="protein sequence ID" value="ENSCPVP00000016970.2"/>
    <property type="gene ID" value="ENSCPVG00000012429.2"/>
</dbReference>
<dbReference type="PANTHER" id="PTHR10981">
    <property type="entry name" value="BATTENIN"/>
    <property type="match status" value="1"/>
</dbReference>
<dbReference type="AlphaFoldDB" id="A0A8C3N999"/>
<keyword evidence="6 7" id="KW-0472">Membrane</keyword>
<feature type="transmembrane region" description="Helical" evidence="7">
    <location>
        <begin position="103"/>
        <end position="122"/>
    </location>
</feature>
<protein>
    <recommendedName>
        <fullName evidence="7">Battenin</fullName>
    </recommendedName>
</protein>
<evidence type="ECO:0000256" key="3">
    <source>
        <dbReference type="ARBA" id="ARBA00022448"/>
    </source>
</evidence>
<evidence type="ECO:0000256" key="8">
    <source>
        <dbReference type="SAM" id="MobiDB-lite"/>
    </source>
</evidence>
<name>A0A8C3N999_GEOPR</name>
<dbReference type="SUPFAM" id="SSF103473">
    <property type="entry name" value="MFS general substrate transporter"/>
    <property type="match status" value="1"/>
</dbReference>
<comment type="caution">
    <text evidence="7">Lacks conserved residue(s) required for the propagation of feature annotation.</text>
</comment>
<dbReference type="GO" id="GO:0012505">
    <property type="term" value="C:endomembrane system"/>
    <property type="evidence" value="ECO:0007669"/>
    <property type="project" value="UniProtKB-SubCell"/>
</dbReference>
<dbReference type="GO" id="GO:0007040">
    <property type="term" value="P:lysosome organization"/>
    <property type="evidence" value="ECO:0007669"/>
    <property type="project" value="TreeGrafter"/>
</dbReference>
<organism evidence="9 10">
    <name type="scientific">Geospiza parvula</name>
    <name type="common">Small tree-finch</name>
    <name type="synonym">Camarhynchus parvulus</name>
    <dbReference type="NCBI Taxonomy" id="87175"/>
    <lineage>
        <taxon>Eukaryota</taxon>
        <taxon>Metazoa</taxon>
        <taxon>Chordata</taxon>
        <taxon>Craniata</taxon>
        <taxon>Vertebrata</taxon>
        <taxon>Euteleostomi</taxon>
        <taxon>Archelosauria</taxon>
        <taxon>Archosauria</taxon>
        <taxon>Dinosauria</taxon>
        <taxon>Saurischia</taxon>
        <taxon>Theropoda</taxon>
        <taxon>Coelurosauria</taxon>
        <taxon>Aves</taxon>
        <taxon>Neognathae</taxon>
        <taxon>Neoaves</taxon>
        <taxon>Telluraves</taxon>
        <taxon>Australaves</taxon>
        <taxon>Passeriformes</taxon>
        <taxon>Thraupidae</taxon>
        <taxon>Camarhynchus</taxon>
    </lineage>
</organism>
<comment type="subcellular location">
    <subcellularLocation>
        <location evidence="1">Endomembrane system</location>
        <topology evidence="1">Multi-pass membrane protein</topology>
    </subcellularLocation>
    <subcellularLocation>
        <location evidence="7">Lysosome membrane</location>
        <topology evidence="7">Multi-pass membrane protein</topology>
    </subcellularLocation>
</comment>
<evidence type="ECO:0000256" key="5">
    <source>
        <dbReference type="ARBA" id="ARBA00022989"/>
    </source>
</evidence>
<sequence>MADEEPLLPPDEDSAPPPPPATSSWRIGAAFWILGLCNNLPYVVMLSAARDLLEPRPGEEPRNRSRHDCDPVGTGAVLLADVVPALVVKLLLPLVGPYLPDRLRVVGVALCLWGSVSAVAAARGTLSGLGGVALGSAGAGLGEVTFLTLASSYPSSGLSHWSSGTGAAGVGGALAFWGLRAWLPLPHALLPFLALPPLLLLSFFFLLGPAPPPRPDPPFPHPDEGGGAREEKWGVAKAALRQGAPLGLVYFAEYFVNQGLMELLYFPSSPLPHSAQYRTLQLLYQAGVFVSRSSLRCLRLRRLWGLALAQVLLAAFLLAAVAVNHLLPGLGVAAALALGEGLVGGGAYGNAFNNLSEQVSDL</sequence>
<evidence type="ECO:0000256" key="7">
    <source>
        <dbReference type="RuleBase" id="RU361113"/>
    </source>
</evidence>
<keyword evidence="7" id="KW-0458">Lysosome</keyword>
<keyword evidence="4 7" id="KW-0812">Transmembrane</keyword>
<evidence type="ECO:0000313" key="10">
    <source>
        <dbReference type="Proteomes" id="UP000694382"/>
    </source>
</evidence>
<dbReference type="Pfam" id="PF02487">
    <property type="entry name" value="CLN3"/>
    <property type="match status" value="2"/>
</dbReference>
<dbReference type="GO" id="GO:0051453">
    <property type="term" value="P:regulation of intracellular pH"/>
    <property type="evidence" value="ECO:0007669"/>
    <property type="project" value="TreeGrafter"/>
</dbReference>
<evidence type="ECO:0000256" key="6">
    <source>
        <dbReference type="ARBA" id="ARBA00023136"/>
    </source>
</evidence>
<feature type="compositionally biased region" description="Acidic residues" evidence="8">
    <location>
        <begin position="1"/>
        <end position="14"/>
    </location>
</feature>
<dbReference type="GO" id="GO:0005765">
    <property type="term" value="C:lysosomal membrane"/>
    <property type="evidence" value="ECO:0007669"/>
    <property type="project" value="UniProtKB-SubCell"/>
</dbReference>
<comment type="similarity">
    <text evidence="2 7">Belongs to the battenin family.</text>
</comment>
<feature type="transmembrane region" description="Helical" evidence="7">
    <location>
        <begin position="329"/>
        <end position="348"/>
    </location>
</feature>
<feature type="transmembrane region" description="Helical" evidence="7">
    <location>
        <begin position="128"/>
        <end position="149"/>
    </location>
</feature>
<feature type="transmembrane region" description="Helical" evidence="7">
    <location>
        <begin position="72"/>
        <end position="91"/>
    </location>
</feature>
<evidence type="ECO:0000256" key="2">
    <source>
        <dbReference type="ARBA" id="ARBA00007467"/>
    </source>
</evidence>
<dbReference type="PRINTS" id="PR01315">
    <property type="entry name" value="BATTENIN"/>
</dbReference>
<evidence type="ECO:0000256" key="4">
    <source>
        <dbReference type="ARBA" id="ARBA00022692"/>
    </source>
</evidence>
<keyword evidence="3" id="KW-0813">Transport</keyword>
<accession>A0A8C3N999</accession>
<accession>A0A8U8C1E3</accession>
<proteinExistence type="inferred from homology"/>
<dbReference type="PANTHER" id="PTHR10981:SF0">
    <property type="entry name" value="BATTENIN"/>
    <property type="match status" value="1"/>
</dbReference>
<keyword evidence="5 7" id="KW-1133">Transmembrane helix</keyword>
<dbReference type="InterPro" id="IPR003492">
    <property type="entry name" value="Battenin_disease_Cln3"/>
</dbReference>
<evidence type="ECO:0000256" key="1">
    <source>
        <dbReference type="ARBA" id="ARBA00004127"/>
    </source>
</evidence>
<reference evidence="9" key="1">
    <citation type="submission" date="2025-08" db="UniProtKB">
        <authorList>
            <consortium name="Ensembl"/>
        </authorList>
    </citation>
    <scope>IDENTIFICATION</scope>
</reference>
<keyword evidence="10" id="KW-1185">Reference proteome</keyword>
<dbReference type="InterPro" id="IPR036259">
    <property type="entry name" value="MFS_trans_sf"/>
</dbReference>
<feature type="region of interest" description="Disordered" evidence="8">
    <location>
        <begin position="1"/>
        <end position="21"/>
    </location>
</feature>
<evidence type="ECO:0000313" key="9">
    <source>
        <dbReference type="Ensembl" id="ENSCPVP00000016970.2"/>
    </source>
</evidence>